<dbReference type="GO" id="GO:0000209">
    <property type="term" value="P:protein polyubiquitination"/>
    <property type="evidence" value="ECO:0007669"/>
    <property type="project" value="TreeGrafter"/>
</dbReference>
<dbReference type="Pfam" id="PF21325">
    <property type="entry name" value="SHPRH_helical-1st"/>
    <property type="match status" value="1"/>
</dbReference>
<dbReference type="Gene3D" id="3.30.40.10">
    <property type="entry name" value="Zinc/RING finger domain, C3HC4 (zinc finger)"/>
    <property type="match status" value="1"/>
</dbReference>
<dbReference type="GO" id="GO:0006974">
    <property type="term" value="P:DNA damage response"/>
    <property type="evidence" value="ECO:0007669"/>
    <property type="project" value="TreeGrafter"/>
</dbReference>
<dbReference type="GO" id="GO:0016787">
    <property type="term" value="F:hydrolase activity"/>
    <property type="evidence" value="ECO:0007669"/>
    <property type="project" value="UniProtKB-KW"/>
</dbReference>
<keyword evidence="11" id="KW-1185">Reference proteome</keyword>
<dbReference type="SMART" id="SM00490">
    <property type="entry name" value="HELICc"/>
    <property type="match status" value="1"/>
</dbReference>
<dbReference type="EMBL" id="JAWDEY010000010">
    <property type="protein sequence ID" value="KAK6589861.1"/>
    <property type="molecule type" value="Genomic_DNA"/>
</dbReference>
<dbReference type="Proteomes" id="UP001311799">
    <property type="component" value="Unassembled WGS sequence"/>
</dbReference>
<accession>A0AAV9Y3N6</accession>
<evidence type="ECO:0000256" key="6">
    <source>
        <dbReference type="SAM" id="Coils"/>
    </source>
</evidence>
<dbReference type="Pfam" id="PF00271">
    <property type="entry name" value="Helicase_C"/>
    <property type="match status" value="1"/>
</dbReference>
<dbReference type="PANTHER" id="PTHR45865">
    <property type="entry name" value="E3 UBIQUITIN-PROTEIN LIGASE SHPRH FAMILY MEMBER"/>
    <property type="match status" value="1"/>
</dbReference>
<dbReference type="Gene3D" id="3.40.50.300">
    <property type="entry name" value="P-loop containing nucleotide triphosphate hydrolases"/>
    <property type="match status" value="1"/>
</dbReference>
<dbReference type="SMART" id="SM00184">
    <property type="entry name" value="RING"/>
    <property type="match status" value="1"/>
</dbReference>
<dbReference type="InterPro" id="IPR038718">
    <property type="entry name" value="SNF2-like_sf"/>
</dbReference>
<evidence type="ECO:0000313" key="10">
    <source>
        <dbReference type="EMBL" id="KAK6589861.1"/>
    </source>
</evidence>
<dbReference type="Gene3D" id="3.40.50.10810">
    <property type="entry name" value="Tandem AAA-ATPase domain"/>
    <property type="match status" value="1"/>
</dbReference>
<keyword evidence="3" id="KW-0378">Hydrolase</keyword>
<dbReference type="GO" id="GO:0008270">
    <property type="term" value="F:zinc ion binding"/>
    <property type="evidence" value="ECO:0007669"/>
    <property type="project" value="UniProtKB-KW"/>
</dbReference>
<organism evidence="10 11">
    <name type="scientific">Cryptosporidium xiaoi</name>
    <dbReference type="NCBI Taxonomy" id="659607"/>
    <lineage>
        <taxon>Eukaryota</taxon>
        <taxon>Sar</taxon>
        <taxon>Alveolata</taxon>
        <taxon>Apicomplexa</taxon>
        <taxon>Conoidasida</taxon>
        <taxon>Coccidia</taxon>
        <taxon>Eucoccidiorida</taxon>
        <taxon>Eimeriorina</taxon>
        <taxon>Cryptosporidiidae</taxon>
        <taxon>Cryptosporidium</taxon>
    </lineage>
</organism>
<dbReference type="InterPro" id="IPR001650">
    <property type="entry name" value="Helicase_C-like"/>
</dbReference>
<sequence length="1825" mass="210341">MVRFKTVPLRYNSDLEKFEEEFELVECSEHEYSKEKTGIESGDDIEISSKKRNRETKFVKESINLEKEDLLCCVNIWKNIKFVFKNNTNASDCEIDLNANLIKSNNSLHFILFDESELNRSKCNFKLFWSSEKSSKFERNIMIGESDVLYSNLKPRIPYADTRKSLLLLQKGGFLCFLGRIVNTKRTRIQRENEQQCEYELSFIVDIYIYLHLNSLNGKLLSRFGGAKSSIKVLLGWLDPDFILPEPESASVSSKTYRGRTCIAGNGGKRKKKKKNANSAGNYNEDDKIAQIKPEELYSVFKDYDILSKRLGSINWSQPFGLVSELRSYQKDAVLFAKRIEDGVRISFEYPPYWHMFTFSDDDYSEKSKTNRFYANMIDGEISLNIPTGGGTFTIRGGCLCDEMGLGKSLEVISLVLINKRKLNNGNSGVLEYSVENVINRSLIQKEDENLECPCGTKIPSGKNINIIKCNLCGTKFHKECCISESDYEQKEDICTICENTILEKIHVGATLIVSPASIVDQWYDEINKHVKKGVLRVTKYNGVRYVQNNLKKNILNINSGNNIEKNFNSSFLNYSKEFKNNNTGLSPFSDHIKTRKDVFNYDIVITSYEVLKEEIYHVIEKEDIINKRSMRYKKSYPILPSLLVNINWWRIVLDEAQMTEGYSLVSKMTSKLTCSHKWCVTGTPIVRSCSNDLFGLISNLSDVGFPFVGEVSSNSTFRRYMSSLSCSVLLKRDKNTLENEEEEEESDSSLDEKYGMDKVVERYKSVGNLVNVLEKLIGLIFYRREMKQVKEELGIPNTFYGNTIMDLSSVERFFYVKQCEIGINNFENTIAKLTDFSNSLTYNKKDVDSIITMLRLACIHPQLGSMGLNHGAGNVGSLISKNTIRRNKQKTKDIMKNDIGMIGNDALTSSLNNGLRIMTMDQILDKLLNKCRIEIEESVRKYVMNTLGLAGLCIYRKETQKAMAYYNQVLDIRNEDRVDTLQQIHTLWNLMDVTKFNQESNTNFDNDCNVKIKIEEMSTECEKLEYRYKNKYIKEYKERLDIYLKSREKTENSDYKLVMDNWWYAIKKSGSSIHQYNSAIDEKYISFQEEVLVDKINDFLYEYRSSRDGDIAFQLPSINSIQSLLVLFDIKTKEIEENRKRIIVEMDKLVLLNKHKSTLGRTKTRIVGNNVKVKKEEKLAVYNEQEQKKNEKNVGLEEENSLEYSDSENNSCINNKLLDEIISKVYSCKYCKDKESSIDSTRDNYLNVEKERRDEDKNAEYCSLCRMQTYFELLEQCLYTIKKKSKGRIGATSGKATEIEEDLKPTFDSTFLRDSEMVALIKLISKEVKKSSRTDSKNREIEDSYSNVYDIERMKNSGENYISKIQMSCSSHIKYIELMKSELNSSKACISSIRQLVNSYLEINDCKQRIQVLDNHNCGVRDSGNPVSSSANIIHPNEVFYYIEKYELERLSALGSRRNLKSQQKFLCSLKLHQKLKQIKKNNCQLKEAGHESNTAITELEICPICLSKINNDYSQVLLPCAHLLCIDCYKLVKKSNRIKNQCPKCRSSFSDTNVVLIVPEYQQIDHCHDGNNNNSNTNNNRNNAIVRTNFIGDYQDEIDNKINIIGNFGTKIQIIIKHILWILNRNKKIVKQNECESKDEIGVQVKGKLNINDDDKILVFSDFQQVLDIISEALLLNKIVFKKYNGGKSDYHILREFQKGNEIRVLICNSFHVGKGVNITSANHIIFVSPLVNKSDELQAIGRIIRMGQKKTPHIWNFIVGNSIDEIFFHEYLHMPSLHYSIPSLTHSPSLLSNALNPDKEQHLYIKIANHLVETSKSVSNFN</sequence>
<evidence type="ECO:0000256" key="3">
    <source>
        <dbReference type="ARBA" id="ARBA00022801"/>
    </source>
</evidence>
<evidence type="ECO:0000256" key="5">
    <source>
        <dbReference type="PROSITE-ProRule" id="PRU00175"/>
    </source>
</evidence>
<dbReference type="Pfam" id="PF13639">
    <property type="entry name" value="zf-RING_2"/>
    <property type="match status" value="1"/>
</dbReference>
<dbReference type="SUPFAM" id="SSF52540">
    <property type="entry name" value="P-loop containing nucleoside triphosphate hydrolases"/>
    <property type="match status" value="2"/>
</dbReference>
<dbReference type="SMART" id="SM00487">
    <property type="entry name" value="DEXDc"/>
    <property type="match status" value="1"/>
</dbReference>
<evidence type="ECO:0000256" key="7">
    <source>
        <dbReference type="SAM" id="MobiDB-lite"/>
    </source>
</evidence>
<evidence type="ECO:0000256" key="2">
    <source>
        <dbReference type="ARBA" id="ARBA00022771"/>
    </source>
</evidence>
<dbReference type="PROSITE" id="PS50089">
    <property type="entry name" value="ZF_RING_2"/>
    <property type="match status" value="1"/>
</dbReference>
<dbReference type="PROSITE" id="PS00518">
    <property type="entry name" value="ZF_RING_1"/>
    <property type="match status" value="1"/>
</dbReference>
<dbReference type="InterPro" id="IPR014001">
    <property type="entry name" value="Helicase_ATP-bd"/>
</dbReference>
<dbReference type="InterPro" id="IPR001841">
    <property type="entry name" value="Znf_RING"/>
</dbReference>
<evidence type="ECO:0000256" key="1">
    <source>
        <dbReference type="ARBA" id="ARBA00022723"/>
    </source>
</evidence>
<dbReference type="InterPro" id="IPR017907">
    <property type="entry name" value="Znf_RING_CS"/>
</dbReference>
<keyword evidence="1" id="KW-0479">Metal-binding</keyword>
<reference evidence="10 11" key="1">
    <citation type="submission" date="2023-10" db="EMBL/GenBank/DDBJ databases">
        <title>Comparative genomics analysis reveals potential genetic determinants of host preference in Cryptosporidium xiaoi.</title>
        <authorList>
            <person name="Xiao L."/>
            <person name="Li J."/>
        </authorList>
    </citation>
    <scope>NUCLEOTIDE SEQUENCE [LARGE SCALE GENOMIC DNA]</scope>
    <source>
        <strain evidence="10 11">52996</strain>
    </source>
</reference>
<gene>
    <name evidence="10" type="ORF">RS030_192809</name>
</gene>
<dbReference type="GO" id="GO:0061630">
    <property type="term" value="F:ubiquitin protein ligase activity"/>
    <property type="evidence" value="ECO:0007669"/>
    <property type="project" value="TreeGrafter"/>
</dbReference>
<dbReference type="CDD" id="cd18793">
    <property type="entry name" value="SF2_C_SNF"/>
    <property type="match status" value="1"/>
</dbReference>
<evidence type="ECO:0000259" key="8">
    <source>
        <dbReference type="PROSITE" id="PS50089"/>
    </source>
</evidence>
<dbReference type="InterPro" id="IPR027417">
    <property type="entry name" value="P-loop_NTPase"/>
</dbReference>
<dbReference type="PANTHER" id="PTHR45865:SF1">
    <property type="entry name" value="E3 UBIQUITIN-PROTEIN LIGASE SHPRH"/>
    <property type="match status" value="1"/>
</dbReference>
<dbReference type="InterPro" id="IPR013083">
    <property type="entry name" value="Znf_RING/FYVE/PHD"/>
</dbReference>
<keyword evidence="6" id="KW-0175">Coiled coil</keyword>
<feature type="domain" description="Helicase C-terminal" evidence="9">
    <location>
        <begin position="1639"/>
        <end position="1792"/>
    </location>
</feature>
<evidence type="ECO:0000256" key="4">
    <source>
        <dbReference type="ARBA" id="ARBA00022833"/>
    </source>
</evidence>
<feature type="region of interest" description="Disordered" evidence="7">
    <location>
        <begin position="264"/>
        <end position="283"/>
    </location>
</feature>
<feature type="domain" description="RING-type" evidence="8">
    <location>
        <begin position="1504"/>
        <end position="1548"/>
    </location>
</feature>
<proteinExistence type="predicted"/>
<dbReference type="InterPro" id="IPR052583">
    <property type="entry name" value="ATP-helicase/E3_Ub-Ligase"/>
</dbReference>
<keyword evidence="2 5" id="KW-0863">Zinc-finger</keyword>
<dbReference type="InterPro" id="IPR000330">
    <property type="entry name" value="SNF2_N"/>
</dbReference>
<dbReference type="InterPro" id="IPR048686">
    <property type="entry name" value="SHPRH_helical_1st"/>
</dbReference>
<comment type="caution">
    <text evidence="10">The sequence shown here is derived from an EMBL/GenBank/DDBJ whole genome shotgun (WGS) entry which is preliminary data.</text>
</comment>
<name>A0AAV9Y3N6_9CRYT</name>
<keyword evidence="4" id="KW-0862">Zinc</keyword>
<evidence type="ECO:0000259" key="9">
    <source>
        <dbReference type="PROSITE" id="PS51194"/>
    </source>
</evidence>
<feature type="coiled-coil region" evidence="6">
    <location>
        <begin position="1173"/>
        <end position="1200"/>
    </location>
</feature>
<dbReference type="GO" id="GO:0005634">
    <property type="term" value="C:nucleus"/>
    <property type="evidence" value="ECO:0007669"/>
    <property type="project" value="TreeGrafter"/>
</dbReference>
<dbReference type="Pfam" id="PF00176">
    <property type="entry name" value="SNF2-rel_dom"/>
    <property type="match status" value="1"/>
</dbReference>
<evidence type="ECO:0000313" key="11">
    <source>
        <dbReference type="Proteomes" id="UP001311799"/>
    </source>
</evidence>
<protein>
    <submittedName>
        <fullName evidence="10">Uncharacterized protein</fullName>
    </submittedName>
</protein>
<dbReference type="PROSITE" id="PS51194">
    <property type="entry name" value="HELICASE_CTER"/>
    <property type="match status" value="1"/>
</dbReference>
<dbReference type="GO" id="GO:0005524">
    <property type="term" value="F:ATP binding"/>
    <property type="evidence" value="ECO:0007669"/>
    <property type="project" value="InterPro"/>
</dbReference>
<dbReference type="InterPro" id="IPR049730">
    <property type="entry name" value="SNF2/RAD54-like_C"/>
</dbReference>
<dbReference type="SUPFAM" id="SSF57850">
    <property type="entry name" value="RING/U-box"/>
    <property type="match status" value="1"/>
</dbReference>